<keyword evidence="3" id="KW-1185">Reference proteome</keyword>
<dbReference type="AlphaFoldDB" id="A0A3G3JYR1"/>
<dbReference type="KEGG" id="coh:EAV92_12900"/>
<organism evidence="2 3">
    <name type="scientific">Cohnella candidum</name>
    <dbReference type="NCBI Taxonomy" id="2674991"/>
    <lineage>
        <taxon>Bacteria</taxon>
        <taxon>Bacillati</taxon>
        <taxon>Bacillota</taxon>
        <taxon>Bacilli</taxon>
        <taxon>Bacillales</taxon>
        <taxon>Paenibacillaceae</taxon>
        <taxon>Cohnella</taxon>
    </lineage>
</organism>
<dbReference type="Proteomes" id="UP000269097">
    <property type="component" value="Chromosome"/>
</dbReference>
<dbReference type="InterPro" id="IPR036490">
    <property type="entry name" value="ThsB_TIR-like_sf"/>
</dbReference>
<dbReference type="SUPFAM" id="SSF52206">
    <property type="entry name" value="Hypothetical protein MTH538"/>
    <property type="match status" value="1"/>
</dbReference>
<evidence type="ECO:0000313" key="2">
    <source>
        <dbReference type="EMBL" id="AYQ73390.1"/>
    </source>
</evidence>
<dbReference type="EMBL" id="CP033433">
    <property type="protein sequence ID" value="AYQ73390.1"/>
    <property type="molecule type" value="Genomic_DNA"/>
</dbReference>
<evidence type="ECO:0000259" key="1">
    <source>
        <dbReference type="Pfam" id="PF08937"/>
    </source>
</evidence>
<name>A0A3G3JYR1_9BACL</name>
<sequence length="151" mass="17564">MSARCSEAVSNDRERERTYKLYLSHTWNHNHSVRELKSFMDAEEAFRYQSYSISPHHPVHAAMEERKLYELIKSKMKFCDAVILLCGVYPSYSRWINKELIACKEELRKPLIAVERYGSAKTSLLVKENADLIVDWNAEAITGAIRKLVEP</sequence>
<feature type="domain" description="Thoeris protein ThsB TIR-like" evidence="1">
    <location>
        <begin position="22"/>
        <end position="116"/>
    </location>
</feature>
<proteinExistence type="predicted"/>
<gene>
    <name evidence="2" type="ORF">EAV92_12900</name>
</gene>
<dbReference type="Pfam" id="PF08937">
    <property type="entry name" value="ThsB_TIR"/>
    <property type="match status" value="1"/>
</dbReference>
<evidence type="ECO:0000313" key="3">
    <source>
        <dbReference type="Proteomes" id="UP000269097"/>
    </source>
</evidence>
<accession>A0A3G3JYR1</accession>
<reference evidence="2 3" key="1">
    <citation type="submission" date="2018-10" db="EMBL/GenBank/DDBJ databases">
        <title>Genome Sequence of Cohnella sp.</title>
        <authorList>
            <person name="Srinivasan S."/>
            <person name="Kim M.K."/>
        </authorList>
    </citation>
    <scope>NUCLEOTIDE SEQUENCE [LARGE SCALE GENOMIC DNA]</scope>
    <source>
        <strain evidence="2 3">18JY8-7</strain>
    </source>
</reference>
<protein>
    <submittedName>
        <fullName evidence="2">Molecular chaperone Tir</fullName>
    </submittedName>
</protein>
<dbReference type="InterPro" id="IPR015032">
    <property type="entry name" value="ThsB__TIR-like_domain"/>
</dbReference>
<dbReference type="Gene3D" id="3.40.50.9200">
    <property type="entry name" value="Hypothetical protein MTH538"/>
    <property type="match status" value="1"/>
</dbReference>